<evidence type="ECO:0000256" key="1">
    <source>
        <dbReference type="SAM" id="Phobius"/>
    </source>
</evidence>
<gene>
    <name evidence="2" type="ORF">JJB09_00245</name>
</gene>
<keyword evidence="1" id="KW-1133">Transmembrane helix</keyword>
<proteinExistence type="predicted"/>
<keyword evidence="1" id="KW-0812">Transmembrane</keyword>
<dbReference type="Proteomes" id="UP000633219">
    <property type="component" value="Unassembled WGS sequence"/>
</dbReference>
<name>A0A937CKG5_9HYPH</name>
<dbReference type="EMBL" id="JAEQNC010000001">
    <property type="protein sequence ID" value="MBL0370446.1"/>
    <property type="molecule type" value="Genomic_DNA"/>
</dbReference>
<dbReference type="AlphaFoldDB" id="A0A937CKG5"/>
<reference evidence="2" key="1">
    <citation type="submission" date="2021-01" db="EMBL/GenBank/DDBJ databases">
        <title>Rhizobium sp. strain KVB221 16S ribosomal RNA gene Genome sequencing and assembly.</title>
        <authorList>
            <person name="Kang M."/>
        </authorList>
    </citation>
    <scope>NUCLEOTIDE SEQUENCE</scope>
    <source>
        <strain evidence="2">KVB221</strain>
    </source>
</reference>
<organism evidence="2 3">
    <name type="scientific">Rhizobium setariae</name>
    <dbReference type="NCBI Taxonomy" id="2801340"/>
    <lineage>
        <taxon>Bacteria</taxon>
        <taxon>Pseudomonadati</taxon>
        <taxon>Pseudomonadota</taxon>
        <taxon>Alphaproteobacteria</taxon>
        <taxon>Hyphomicrobiales</taxon>
        <taxon>Rhizobiaceae</taxon>
        <taxon>Rhizobium/Agrobacterium group</taxon>
        <taxon>Rhizobium</taxon>
    </lineage>
</organism>
<protein>
    <submittedName>
        <fullName evidence="2">Uncharacterized protein</fullName>
    </submittedName>
</protein>
<feature type="transmembrane region" description="Helical" evidence="1">
    <location>
        <begin position="39"/>
        <end position="64"/>
    </location>
</feature>
<evidence type="ECO:0000313" key="3">
    <source>
        <dbReference type="Proteomes" id="UP000633219"/>
    </source>
</evidence>
<comment type="caution">
    <text evidence="2">The sequence shown here is derived from an EMBL/GenBank/DDBJ whole genome shotgun (WGS) entry which is preliminary data.</text>
</comment>
<sequence>MKTRTRVTIVISTALNALSFAAGIVLVYALAGLVDRAELILPVVMLASLVMTPIIVSWLIWHFYEREHIGTHRHRY</sequence>
<accession>A0A937CKG5</accession>
<feature type="transmembrane region" description="Helical" evidence="1">
    <location>
        <begin position="7"/>
        <end position="33"/>
    </location>
</feature>
<evidence type="ECO:0000313" key="2">
    <source>
        <dbReference type="EMBL" id="MBL0370446.1"/>
    </source>
</evidence>
<keyword evidence="1" id="KW-0472">Membrane</keyword>
<keyword evidence="3" id="KW-1185">Reference proteome</keyword>
<dbReference type="RefSeq" id="WP_201651637.1">
    <property type="nucleotide sequence ID" value="NZ_JAEQNC010000001.1"/>
</dbReference>